<proteinExistence type="inferred from homology"/>
<keyword evidence="7" id="KW-1185">Reference proteome</keyword>
<gene>
    <name evidence="6" type="ORF">B6S08_11735</name>
</gene>
<evidence type="ECO:0000313" key="7">
    <source>
        <dbReference type="Proteomes" id="UP000242757"/>
    </source>
</evidence>
<feature type="coiled-coil region" evidence="2">
    <location>
        <begin position="82"/>
        <end position="177"/>
    </location>
</feature>
<keyword evidence="3" id="KW-0472">Membrane</keyword>
<evidence type="ECO:0000259" key="5">
    <source>
        <dbReference type="Pfam" id="PF25963"/>
    </source>
</evidence>
<dbReference type="Gene3D" id="2.40.50.100">
    <property type="match status" value="1"/>
</dbReference>
<organism evidence="6 7">
    <name type="scientific">Oceanimonas doudoroffii</name>
    <dbReference type="NCBI Taxonomy" id="84158"/>
    <lineage>
        <taxon>Bacteria</taxon>
        <taxon>Pseudomonadati</taxon>
        <taxon>Pseudomonadota</taxon>
        <taxon>Gammaproteobacteria</taxon>
        <taxon>Aeromonadales</taxon>
        <taxon>Aeromonadaceae</taxon>
        <taxon>Oceanimonas</taxon>
    </lineage>
</organism>
<feature type="domain" description="p-hydroxybenzoic acid efflux pump subunit AaeA-like beta-barrel" evidence="5">
    <location>
        <begin position="231"/>
        <end position="322"/>
    </location>
</feature>
<dbReference type="AlphaFoldDB" id="A0A233RE94"/>
<evidence type="ECO:0000313" key="6">
    <source>
        <dbReference type="EMBL" id="OXY81715.1"/>
    </source>
</evidence>
<feature type="transmembrane region" description="Helical" evidence="3">
    <location>
        <begin position="12"/>
        <end position="32"/>
    </location>
</feature>
<comment type="similarity">
    <text evidence="1">Belongs to the membrane fusion protein (MFP) (TC 8.A.1) family.</text>
</comment>
<protein>
    <submittedName>
        <fullName evidence="6">Secretion protein HlyD</fullName>
    </submittedName>
</protein>
<evidence type="ECO:0000256" key="3">
    <source>
        <dbReference type="SAM" id="Phobius"/>
    </source>
</evidence>
<dbReference type="Pfam" id="PF25917">
    <property type="entry name" value="BSH_RND"/>
    <property type="match status" value="1"/>
</dbReference>
<feature type="domain" description="Multidrug resistance protein MdtA-like barrel-sandwich hybrid" evidence="4">
    <location>
        <begin position="46"/>
        <end position="224"/>
    </location>
</feature>
<dbReference type="SUPFAM" id="SSF111369">
    <property type="entry name" value="HlyD-like secretion proteins"/>
    <property type="match status" value="2"/>
</dbReference>
<dbReference type="InterPro" id="IPR058625">
    <property type="entry name" value="MdtA-like_BSH"/>
</dbReference>
<comment type="caution">
    <text evidence="6">The sequence shown here is derived from an EMBL/GenBank/DDBJ whole genome shotgun (WGS) entry which is preliminary data.</text>
</comment>
<dbReference type="Pfam" id="PF25963">
    <property type="entry name" value="Beta-barrel_AAEA"/>
    <property type="match status" value="1"/>
</dbReference>
<dbReference type="Proteomes" id="UP000242757">
    <property type="component" value="Unassembled WGS sequence"/>
</dbReference>
<sequence>MTAEQSFNRWVRIALITFGVLLVYFVLIDNYAPMTPQAQAHRPVLSVGPRVAGQVTEVAVSNNQQVATGELLFALDDTDYRLALARAELQQQLAAADSARQRAVMEAVQAEIEQARLRAEELAREAVRLERLHRLGHMSVQQAEQARNQAEQAQSALQAAEARLHEARQAQAAVELTHEQASNAHEQARLALERTRVRAEIAGRVGNLQLQEGVQAQAGQPLLALISNELTVIADLREKSLRHVTTGTEVGVVFDALPGHIFDGHVSSIDSGVRQGQQSADGLLVQPENSDRWVRDAQRLRVHIALDEPVPPLATGARATVQLFPEAGSWLHGLGWIQLWLVSQFRYLY</sequence>
<evidence type="ECO:0000256" key="1">
    <source>
        <dbReference type="ARBA" id="ARBA00009477"/>
    </source>
</evidence>
<evidence type="ECO:0000259" key="4">
    <source>
        <dbReference type="Pfam" id="PF25917"/>
    </source>
</evidence>
<dbReference type="Gene3D" id="2.40.30.170">
    <property type="match status" value="1"/>
</dbReference>
<keyword evidence="2" id="KW-0175">Coiled coil</keyword>
<name>A0A233RE94_9GAMM</name>
<keyword evidence="3" id="KW-1133">Transmembrane helix</keyword>
<dbReference type="InterPro" id="IPR050393">
    <property type="entry name" value="MFP_Efflux_Pump"/>
</dbReference>
<dbReference type="PANTHER" id="PTHR30367:SF6">
    <property type="entry name" value="SECRETION PROTEIN-RELATED"/>
    <property type="match status" value="1"/>
</dbReference>
<dbReference type="InterPro" id="IPR058634">
    <property type="entry name" value="AaeA-lik-b-barrel"/>
</dbReference>
<dbReference type="EMBL" id="NBIM01000003">
    <property type="protein sequence ID" value="OXY81715.1"/>
    <property type="molecule type" value="Genomic_DNA"/>
</dbReference>
<keyword evidence="3" id="KW-0812">Transmembrane</keyword>
<evidence type="ECO:0000256" key="2">
    <source>
        <dbReference type="SAM" id="Coils"/>
    </source>
</evidence>
<dbReference type="OrthoDB" id="8958519at2"/>
<reference evidence="6 7" key="1">
    <citation type="submission" date="2017-08" db="EMBL/GenBank/DDBJ databases">
        <title>A Genome Sequence of Oceanimonas doudoroffii ATCC 27123T.</title>
        <authorList>
            <person name="Brennan M.A."/>
            <person name="Maclea K.S."/>
            <person name="Mcclelland W.D."/>
            <person name="Trachtenberg A.M."/>
        </authorList>
    </citation>
    <scope>NUCLEOTIDE SEQUENCE [LARGE SCALE GENOMIC DNA]</scope>
    <source>
        <strain evidence="6 7">ATCC 27123</strain>
    </source>
</reference>
<accession>A0A233RE94</accession>
<dbReference type="PANTHER" id="PTHR30367">
    <property type="entry name" value="P-HYDROXYBENZOIC ACID EFFLUX PUMP SUBUNIT AAEA-RELATED"/>
    <property type="match status" value="1"/>
</dbReference>